<evidence type="ECO:0000313" key="2">
    <source>
        <dbReference type="EMBL" id="KAJ7206489.1"/>
    </source>
</evidence>
<proteinExistence type="predicted"/>
<name>A0AAD6YAW8_9AGAR</name>
<organism evidence="2 3">
    <name type="scientific">Mycena pura</name>
    <dbReference type="NCBI Taxonomy" id="153505"/>
    <lineage>
        <taxon>Eukaryota</taxon>
        <taxon>Fungi</taxon>
        <taxon>Dikarya</taxon>
        <taxon>Basidiomycota</taxon>
        <taxon>Agaricomycotina</taxon>
        <taxon>Agaricomycetes</taxon>
        <taxon>Agaricomycetidae</taxon>
        <taxon>Agaricales</taxon>
        <taxon>Marasmiineae</taxon>
        <taxon>Mycenaceae</taxon>
        <taxon>Mycena</taxon>
    </lineage>
</organism>
<sequence>MQQTTSTSGSLRAASRARAAEIAGEITEITGEIEYLTERLSRLRHSVHVLRSEADALERLLSVDPASILPTEIVSDILVHALPAYPICPPLAGKSSPTQLTHVCRKWREIALSTPSLWRAITIRLRRDKSWDLDFVQTWLRRSGSCPLSL</sequence>
<dbReference type="AlphaFoldDB" id="A0AAD6YAW8"/>
<evidence type="ECO:0000313" key="3">
    <source>
        <dbReference type="Proteomes" id="UP001219525"/>
    </source>
</evidence>
<dbReference type="Proteomes" id="UP001219525">
    <property type="component" value="Unassembled WGS sequence"/>
</dbReference>
<dbReference type="InterPro" id="IPR001810">
    <property type="entry name" value="F-box_dom"/>
</dbReference>
<keyword evidence="3" id="KW-1185">Reference proteome</keyword>
<feature type="non-terminal residue" evidence="2">
    <location>
        <position position="150"/>
    </location>
</feature>
<protein>
    <recommendedName>
        <fullName evidence="1">F-box domain-containing protein</fullName>
    </recommendedName>
</protein>
<dbReference type="Pfam" id="PF12937">
    <property type="entry name" value="F-box-like"/>
    <property type="match status" value="1"/>
</dbReference>
<dbReference type="InterPro" id="IPR036047">
    <property type="entry name" value="F-box-like_dom_sf"/>
</dbReference>
<dbReference type="SUPFAM" id="SSF81383">
    <property type="entry name" value="F-box domain"/>
    <property type="match status" value="1"/>
</dbReference>
<accession>A0AAD6YAW8</accession>
<comment type="caution">
    <text evidence="2">The sequence shown here is derived from an EMBL/GenBank/DDBJ whole genome shotgun (WGS) entry which is preliminary data.</text>
</comment>
<gene>
    <name evidence="2" type="ORF">GGX14DRAFT_367219</name>
</gene>
<feature type="domain" description="F-box" evidence="1">
    <location>
        <begin position="68"/>
        <end position="124"/>
    </location>
</feature>
<dbReference type="Gene3D" id="1.20.1280.50">
    <property type="match status" value="1"/>
</dbReference>
<dbReference type="EMBL" id="JARJCW010000039">
    <property type="protein sequence ID" value="KAJ7206489.1"/>
    <property type="molecule type" value="Genomic_DNA"/>
</dbReference>
<reference evidence="2" key="1">
    <citation type="submission" date="2023-03" db="EMBL/GenBank/DDBJ databases">
        <title>Massive genome expansion in bonnet fungi (Mycena s.s.) driven by repeated elements and novel gene families across ecological guilds.</title>
        <authorList>
            <consortium name="Lawrence Berkeley National Laboratory"/>
            <person name="Harder C.B."/>
            <person name="Miyauchi S."/>
            <person name="Viragh M."/>
            <person name="Kuo A."/>
            <person name="Thoen E."/>
            <person name="Andreopoulos B."/>
            <person name="Lu D."/>
            <person name="Skrede I."/>
            <person name="Drula E."/>
            <person name="Henrissat B."/>
            <person name="Morin E."/>
            <person name="Kohler A."/>
            <person name="Barry K."/>
            <person name="LaButti K."/>
            <person name="Morin E."/>
            <person name="Salamov A."/>
            <person name="Lipzen A."/>
            <person name="Mereny Z."/>
            <person name="Hegedus B."/>
            <person name="Baldrian P."/>
            <person name="Stursova M."/>
            <person name="Weitz H."/>
            <person name="Taylor A."/>
            <person name="Grigoriev I.V."/>
            <person name="Nagy L.G."/>
            <person name="Martin F."/>
            <person name="Kauserud H."/>
        </authorList>
    </citation>
    <scope>NUCLEOTIDE SEQUENCE</scope>
    <source>
        <strain evidence="2">9144</strain>
    </source>
</reference>
<evidence type="ECO:0000259" key="1">
    <source>
        <dbReference type="Pfam" id="PF12937"/>
    </source>
</evidence>